<dbReference type="PROSITE" id="PS50943">
    <property type="entry name" value="HTH_CROC1"/>
    <property type="match status" value="1"/>
</dbReference>
<dbReference type="KEGG" id="roy:G3A56_17590"/>
<gene>
    <name evidence="2" type="ORF">G3A56_17590</name>
</gene>
<protein>
    <submittedName>
        <fullName evidence="2">Helix-turn-helix transcriptional regulator</fullName>
    </submittedName>
</protein>
<sequence>MPRGEADVPAVPPRELVALVVRWVRQMRGWKVSTLADFSTVSVSTVERVERGERVSEEALDRIAQALGYESGAFHAPRTPLSAEKAAQEMIDTFGNVERVPVSAMKTQRAVREAISCQAFLVHRPEVPEVYDQDIANLIEWLDFASFSLSGDIQIEGEESPSRRKLYGDILACVAELERRGLTVLSGVMDAPQPKIPEWKVSIVSITPKLTDPGAVKRNHVFVDRRSVVLSNMEFGDIGSIIRRT</sequence>
<dbReference type="Pfam" id="PF01381">
    <property type="entry name" value="HTH_3"/>
    <property type="match status" value="1"/>
</dbReference>
<proteinExistence type="predicted"/>
<keyword evidence="3" id="KW-1185">Reference proteome</keyword>
<dbReference type="EMBL" id="CP048635">
    <property type="protein sequence ID" value="QIB41137.1"/>
    <property type="molecule type" value="Genomic_DNA"/>
</dbReference>
<dbReference type="AlphaFoldDB" id="A0A7L5BQD2"/>
<dbReference type="GO" id="GO:0003677">
    <property type="term" value="F:DNA binding"/>
    <property type="evidence" value="ECO:0007669"/>
    <property type="project" value="InterPro"/>
</dbReference>
<dbReference type="Gene3D" id="1.10.260.40">
    <property type="entry name" value="lambda repressor-like DNA-binding domains"/>
    <property type="match status" value="1"/>
</dbReference>
<evidence type="ECO:0000259" key="1">
    <source>
        <dbReference type="PROSITE" id="PS50943"/>
    </source>
</evidence>
<dbReference type="CDD" id="cd00093">
    <property type="entry name" value="HTH_XRE"/>
    <property type="match status" value="1"/>
</dbReference>
<dbReference type="InterPro" id="IPR010982">
    <property type="entry name" value="Lambda_DNA-bd_dom_sf"/>
</dbReference>
<dbReference type="SUPFAM" id="SSF47413">
    <property type="entry name" value="lambda repressor-like DNA-binding domains"/>
    <property type="match status" value="1"/>
</dbReference>
<evidence type="ECO:0000313" key="2">
    <source>
        <dbReference type="EMBL" id="QIB41137.1"/>
    </source>
</evidence>
<dbReference type="InterPro" id="IPR001387">
    <property type="entry name" value="Cro/C1-type_HTH"/>
</dbReference>
<evidence type="ECO:0000313" key="3">
    <source>
        <dbReference type="Proteomes" id="UP000464865"/>
    </source>
</evidence>
<name>A0A7L5BQD2_9HYPH</name>
<reference evidence="2 3" key="1">
    <citation type="submission" date="2020-02" db="EMBL/GenBank/DDBJ databases">
        <title>Plant-Promoting Endophytic Bacterium Rhizobium oryzihabitans sp. nov., Isolated from the Root of Rice.</title>
        <authorList>
            <person name="zhao J."/>
            <person name="Zhang G."/>
        </authorList>
    </citation>
    <scope>NUCLEOTIDE SEQUENCE [LARGE SCALE GENOMIC DNA]</scope>
    <source>
        <strain evidence="2 3">M15</strain>
    </source>
</reference>
<dbReference type="Proteomes" id="UP000464865">
    <property type="component" value="Chromosome M15-12"/>
</dbReference>
<accession>A0A7L5BQD2</accession>
<dbReference type="SMART" id="SM00530">
    <property type="entry name" value="HTH_XRE"/>
    <property type="match status" value="1"/>
</dbReference>
<feature type="domain" description="HTH cro/C1-type" evidence="1">
    <location>
        <begin position="25"/>
        <end position="74"/>
    </location>
</feature>
<organism evidence="2 3">
    <name type="scientific">Rhizobium oryzihabitans</name>
    <dbReference type="NCBI Taxonomy" id="2267833"/>
    <lineage>
        <taxon>Bacteria</taxon>
        <taxon>Pseudomonadati</taxon>
        <taxon>Pseudomonadota</taxon>
        <taxon>Alphaproteobacteria</taxon>
        <taxon>Hyphomicrobiales</taxon>
        <taxon>Rhizobiaceae</taxon>
        <taxon>Rhizobium/Agrobacterium group</taxon>
        <taxon>Rhizobium</taxon>
    </lineage>
</organism>